<protein>
    <submittedName>
        <fullName evidence="2">Uncharacterized protein</fullName>
    </submittedName>
</protein>
<dbReference type="RefSeq" id="XP_022513294.1">
    <property type="nucleotide sequence ID" value="XM_022654478.1"/>
</dbReference>
<keyword evidence="3" id="KW-1185">Reference proteome</keyword>
<accession>A0A177FD11</accession>
<evidence type="ECO:0000256" key="1">
    <source>
        <dbReference type="SAM" id="MobiDB-lite"/>
    </source>
</evidence>
<gene>
    <name evidence="2" type="ORF">AYO21_04505</name>
</gene>
<dbReference type="AlphaFoldDB" id="A0A177FD11"/>
<sequence>MVVRVGYSIKNSETCFLFFRSTTSPSPPFHRNYIVKLVEDSPVDPNIMDEELTHNEDLELTDELREEFEICARINFWDHRACDLEKARAGWTPAKNHLYAAFYYGENEPGRRRDLSLWWEGRRGVSMVTPAKFCEMIGGLDLLDHPELKSYQAKMGKKDTVDVIPFPLFKHGGKYLYFERDTMVELPQLYHRRYREWGLQDVLEDRESYEVSWCKFEPPIITPQHLRSPGDMEHSSTLHYALYIGKVRYSASYTADNLRELEPAPFQVFLHPVDKSLWIVFDTYPMHGFDRFPEEEEWTDTDEEEFNVGEGNRVTVRVYRHSIWDALESAPPVVAWRIPFSDMERIAQRRTYVRGLVSTVIYDDNAPVPQVVVDGYDPTWNSSVGPRPLIYAPVKECWTKYREEILKPAAALAARGGSNATAEFQQDPGPNDPSAD</sequence>
<evidence type="ECO:0000313" key="2">
    <source>
        <dbReference type="EMBL" id="OAG41342.1"/>
    </source>
</evidence>
<evidence type="ECO:0000313" key="3">
    <source>
        <dbReference type="Proteomes" id="UP000077002"/>
    </source>
</evidence>
<name>A0A177FD11_9EURO</name>
<comment type="caution">
    <text evidence="2">The sequence shown here is derived from an EMBL/GenBank/DDBJ whole genome shotgun (WGS) entry which is preliminary data.</text>
</comment>
<reference evidence="2 3" key="1">
    <citation type="submission" date="2016-03" db="EMBL/GenBank/DDBJ databases">
        <title>Draft genome sequence of the Fonsecaea monophora CBS 269.37.</title>
        <authorList>
            <person name="Bombassaro A."/>
            <person name="Vinicius W.A."/>
            <person name="De Hoog S."/>
            <person name="Sun J."/>
            <person name="Souza E.M."/>
            <person name="Raittz R.T."/>
            <person name="Costa F."/>
            <person name="Leao A.C."/>
            <person name="Tadra-Sfeir M.Z."/>
            <person name="Baura V."/>
            <person name="Balsanelli E."/>
            <person name="Pedrosa F.O."/>
            <person name="Moreno L.F."/>
            <person name="Steffens M.B."/>
            <person name="Xi L."/>
            <person name="Bocca A.L."/>
            <person name="Felipe M.S."/>
            <person name="Teixeira M."/>
            <person name="Telles Filho F.Q."/>
            <person name="Azevedo C.M."/>
            <person name="Gomes R."/>
            <person name="Vicente V.A."/>
        </authorList>
    </citation>
    <scope>NUCLEOTIDE SEQUENCE [LARGE SCALE GENOMIC DNA]</scope>
    <source>
        <strain evidence="2 3">CBS 269.37</strain>
    </source>
</reference>
<proteinExistence type="predicted"/>
<dbReference type="OrthoDB" id="10410145at2759"/>
<dbReference type="Proteomes" id="UP000077002">
    <property type="component" value="Unassembled WGS sequence"/>
</dbReference>
<dbReference type="EMBL" id="LVKK01000025">
    <property type="protein sequence ID" value="OAG41342.1"/>
    <property type="molecule type" value="Genomic_DNA"/>
</dbReference>
<organism evidence="2 3">
    <name type="scientific">Fonsecaea monophora</name>
    <dbReference type="NCBI Taxonomy" id="254056"/>
    <lineage>
        <taxon>Eukaryota</taxon>
        <taxon>Fungi</taxon>
        <taxon>Dikarya</taxon>
        <taxon>Ascomycota</taxon>
        <taxon>Pezizomycotina</taxon>
        <taxon>Eurotiomycetes</taxon>
        <taxon>Chaetothyriomycetidae</taxon>
        <taxon>Chaetothyriales</taxon>
        <taxon>Herpotrichiellaceae</taxon>
        <taxon>Fonsecaea</taxon>
    </lineage>
</organism>
<dbReference type="GeneID" id="34599675"/>
<feature type="region of interest" description="Disordered" evidence="1">
    <location>
        <begin position="417"/>
        <end position="436"/>
    </location>
</feature>